<evidence type="ECO:0000259" key="21">
    <source>
        <dbReference type="PROSITE" id="PS50113"/>
    </source>
</evidence>
<dbReference type="InterPro" id="IPR005467">
    <property type="entry name" value="His_kinase_dom"/>
</dbReference>
<dbReference type="SUPFAM" id="SSF52172">
    <property type="entry name" value="CheY-like"/>
    <property type="match status" value="1"/>
</dbReference>
<protein>
    <recommendedName>
        <fullName evidence="14">Sensory/regulatory protein RpfC</fullName>
        <ecNumber evidence="3">2.7.13.3</ecNumber>
    </recommendedName>
</protein>
<dbReference type="SUPFAM" id="SSF55874">
    <property type="entry name" value="ATPase domain of HSP90 chaperone/DNA topoisomerase II/histidine kinase"/>
    <property type="match status" value="1"/>
</dbReference>
<feature type="domain" description="HPt" evidence="23">
    <location>
        <begin position="1204"/>
        <end position="1299"/>
    </location>
</feature>
<dbReference type="Pfam" id="PF13426">
    <property type="entry name" value="PAS_9"/>
    <property type="match status" value="1"/>
</dbReference>
<comment type="catalytic activity">
    <reaction evidence="1">
        <text>ATP + protein L-histidine = ADP + protein N-phospho-L-histidine.</text>
        <dbReference type="EC" id="2.7.13.3"/>
    </reaction>
</comment>
<keyword evidence="10 17" id="KW-1133">Transmembrane helix</keyword>
<feature type="domain" description="Histidine kinase" evidence="18">
    <location>
        <begin position="815"/>
        <end position="1037"/>
    </location>
</feature>
<reference evidence="24 25" key="1">
    <citation type="submission" date="2018-04" db="EMBL/GenBank/DDBJ databases">
        <title>Methylobacterium sp. PR1016A genome.</title>
        <authorList>
            <person name="Park W."/>
        </authorList>
    </citation>
    <scope>NUCLEOTIDE SEQUENCE [LARGE SCALE GENOMIC DNA]</scope>
    <source>
        <strain evidence="24 25">PR1016A</strain>
    </source>
</reference>
<dbReference type="PROSITE" id="PS50110">
    <property type="entry name" value="RESPONSE_REGULATORY"/>
    <property type="match status" value="1"/>
</dbReference>
<evidence type="ECO:0000259" key="19">
    <source>
        <dbReference type="PROSITE" id="PS50110"/>
    </source>
</evidence>
<feature type="modified residue" description="Phosphohistidine" evidence="15">
    <location>
        <position position="1244"/>
    </location>
</feature>
<dbReference type="CDD" id="cd00088">
    <property type="entry name" value="HPT"/>
    <property type="match status" value="1"/>
</dbReference>
<feature type="domain" description="PAS" evidence="20">
    <location>
        <begin position="386"/>
        <end position="439"/>
    </location>
</feature>
<dbReference type="InterPro" id="IPR003661">
    <property type="entry name" value="HisK_dim/P_dom"/>
</dbReference>
<dbReference type="Gene3D" id="3.30.565.10">
    <property type="entry name" value="Histidine kinase-like ATPase, C-terminal domain"/>
    <property type="match status" value="1"/>
</dbReference>
<evidence type="ECO:0000256" key="12">
    <source>
        <dbReference type="ARBA" id="ARBA00023136"/>
    </source>
</evidence>
<dbReference type="SUPFAM" id="SSF47384">
    <property type="entry name" value="Homodimeric domain of signal transducing histidine kinase"/>
    <property type="match status" value="1"/>
</dbReference>
<evidence type="ECO:0000256" key="14">
    <source>
        <dbReference type="ARBA" id="ARBA00068150"/>
    </source>
</evidence>
<accession>A0A2R4WRT3</accession>
<dbReference type="PROSITE" id="PS50109">
    <property type="entry name" value="HIS_KIN"/>
    <property type="match status" value="1"/>
</dbReference>
<dbReference type="Pfam" id="PF01627">
    <property type="entry name" value="Hpt"/>
    <property type="match status" value="1"/>
</dbReference>
<evidence type="ECO:0000256" key="16">
    <source>
        <dbReference type="PROSITE-ProRule" id="PRU00169"/>
    </source>
</evidence>
<feature type="domain" description="PAC" evidence="21">
    <location>
        <begin position="620"/>
        <end position="672"/>
    </location>
</feature>
<dbReference type="SMART" id="SM00387">
    <property type="entry name" value="HATPase_c"/>
    <property type="match status" value="1"/>
</dbReference>
<dbReference type="KEGG" id="mee:DA075_27920"/>
<dbReference type="SUPFAM" id="SSF47226">
    <property type="entry name" value="Histidine-containing phosphotransfer domain, HPT domain"/>
    <property type="match status" value="1"/>
</dbReference>
<evidence type="ECO:0000256" key="4">
    <source>
        <dbReference type="ARBA" id="ARBA00022553"/>
    </source>
</evidence>
<evidence type="ECO:0000259" key="18">
    <source>
        <dbReference type="PROSITE" id="PS50109"/>
    </source>
</evidence>
<dbReference type="GO" id="GO:0000155">
    <property type="term" value="F:phosphorelay sensor kinase activity"/>
    <property type="evidence" value="ECO:0007669"/>
    <property type="project" value="InterPro"/>
</dbReference>
<proteinExistence type="predicted"/>
<dbReference type="InterPro" id="IPR000700">
    <property type="entry name" value="PAS-assoc_C"/>
</dbReference>
<dbReference type="OrthoDB" id="9791542at2"/>
<dbReference type="InterPro" id="IPR013655">
    <property type="entry name" value="PAS_fold_3"/>
</dbReference>
<dbReference type="InterPro" id="IPR036097">
    <property type="entry name" value="HisK_dim/P_sf"/>
</dbReference>
<dbReference type="InterPro" id="IPR004358">
    <property type="entry name" value="Sig_transdc_His_kin-like_C"/>
</dbReference>
<dbReference type="Pfam" id="PF02518">
    <property type="entry name" value="HATPase_c"/>
    <property type="match status" value="1"/>
</dbReference>
<organism evidence="24 25">
    <name type="scientific">Methylobacterium currus</name>
    <dbReference type="NCBI Taxonomy" id="2051553"/>
    <lineage>
        <taxon>Bacteria</taxon>
        <taxon>Pseudomonadati</taxon>
        <taxon>Pseudomonadota</taxon>
        <taxon>Alphaproteobacteria</taxon>
        <taxon>Hyphomicrobiales</taxon>
        <taxon>Methylobacteriaceae</taxon>
        <taxon>Methylobacterium</taxon>
    </lineage>
</organism>
<feature type="domain" description="PAS" evidence="20">
    <location>
        <begin position="531"/>
        <end position="576"/>
    </location>
</feature>
<evidence type="ECO:0000256" key="9">
    <source>
        <dbReference type="ARBA" id="ARBA00022840"/>
    </source>
</evidence>
<feature type="domain" description="PAC" evidence="21">
    <location>
        <begin position="738"/>
        <end position="790"/>
    </location>
</feature>
<evidence type="ECO:0000256" key="8">
    <source>
        <dbReference type="ARBA" id="ARBA00022777"/>
    </source>
</evidence>
<keyword evidence="5" id="KW-0808">Transferase</keyword>
<dbReference type="InterPro" id="IPR011006">
    <property type="entry name" value="CheY-like_superfamily"/>
</dbReference>
<dbReference type="PROSITE" id="PS50113">
    <property type="entry name" value="PAC"/>
    <property type="match status" value="3"/>
</dbReference>
<keyword evidence="9" id="KW-0067">ATP-binding</keyword>
<evidence type="ECO:0000256" key="3">
    <source>
        <dbReference type="ARBA" id="ARBA00012438"/>
    </source>
</evidence>
<keyword evidence="8" id="KW-0418">Kinase</keyword>
<dbReference type="Gene3D" id="3.40.50.2300">
    <property type="match status" value="1"/>
</dbReference>
<feature type="domain" description="PAC" evidence="21">
    <location>
        <begin position="460"/>
        <end position="512"/>
    </location>
</feature>
<dbReference type="SMART" id="SM01079">
    <property type="entry name" value="CHASE"/>
    <property type="match status" value="1"/>
</dbReference>
<dbReference type="InterPro" id="IPR000014">
    <property type="entry name" value="PAS"/>
</dbReference>
<dbReference type="CDD" id="cd17546">
    <property type="entry name" value="REC_hyHK_CKI1_RcsC-like"/>
    <property type="match status" value="1"/>
</dbReference>
<dbReference type="InterPro" id="IPR001610">
    <property type="entry name" value="PAC"/>
</dbReference>
<dbReference type="NCBIfam" id="TIGR00229">
    <property type="entry name" value="sensory_box"/>
    <property type="match status" value="2"/>
</dbReference>
<dbReference type="SMART" id="SM00086">
    <property type="entry name" value="PAC"/>
    <property type="match status" value="3"/>
</dbReference>
<comment type="subunit">
    <text evidence="13">At low DSF concentrations, interacts with RpfF.</text>
</comment>
<dbReference type="SMART" id="SM00448">
    <property type="entry name" value="REC"/>
    <property type="match status" value="1"/>
</dbReference>
<dbReference type="PROSITE" id="PS50894">
    <property type="entry name" value="HPT"/>
    <property type="match status" value="1"/>
</dbReference>
<dbReference type="EC" id="2.7.13.3" evidence="3"/>
<dbReference type="Pfam" id="PF00072">
    <property type="entry name" value="Response_reg"/>
    <property type="match status" value="1"/>
</dbReference>
<evidence type="ECO:0000256" key="6">
    <source>
        <dbReference type="ARBA" id="ARBA00022692"/>
    </source>
</evidence>
<dbReference type="FunFam" id="1.10.287.130:FF:000002">
    <property type="entry name" value="Two-component osmosensing histidine kinase"/>
    <property type="match status" value="1"/>
</dbReference>
<keyword evidence="4 16" id="KW-0597">Phosphoprotein</keyword>
<dbReference type="Pfam" id="PF00989">
    <property type="entry name" value="PAS"/>
    <property type="match status" value="1"/>
</dbReference>
<dbReference type="Pfam" id="PF03924">
    <property type="entry name" value="CHASE"/>
    <property type="match status" value="1"/>
</dbReference>
<evidence type="ECO:0000313" key="24">
    <source>
        <dbReference type="EMBL" id="AWB24234.1"/>
    </source>
</evidence>
<dbReference type="Pfam" id="PF00512">
    <property type="entry name" value="HisKA"/>
    <property type="match status" value="1"/>
</dbReference>
<dbReference type="InterPro" id="IPR036641">
    <property type="entry name" value="HPT_dom_sf"/>
</dbReference>
<dbReference type="Gene3D" id="1.20.120.160">
    <property type="entry name" value="HPT domain"/>
    <property type="match status" value="1"/>
</dbReference>
<dbReference type="InterPro" id="IPR035965">
    <property type="entry name" value="PAS-like_dom_sf"/>
</dbReference>
<evidence type="ECO:0000256" key="5">
    <source>
        <dbReference type="ARBA" id="ARBA00022679"/>
    </source>
</evidence>
<evidence type="ECO:0000256" key="11">
    <source>
        <dbReference type="ARBA" id="ARBA00023012"/>
    </source>
</evidence>
<dbReference type="Gene3D" id="3.30.450.350">
    <property type="entry name" value="CHASE domain"/>
    <property type="match status" value="1"/>
</dbReference>
<dbReference type="InterPro" id="IPR042240">
    <property type="entry name" value="CHASE_sf"/>
</dbReference>
<dbReference type="PROSITE" id="PS50839">
    <property type="entry name" value="CHASE"/>
    <property type="match status" value="1"/>
</dbReference>
<dbReference type="Gene3D" id="3.30.450.20">
    <property type="entry name" value="PAS domain"/>
    <property type="match status" value="3"/>
</dbReference>
<dbReference type="InterPro" id="IPR013767">
    <property type="entry name" value="PAS_fold"/>
</dbReference>
<dbReference type="SMART" id="SM00388">
    <property type="entry name" value="HisKA"/>
    <property type="match status" value="1"/>
</dbReference>
<evidence type="ECO:0000259" key="23">
    <source>
        <dbReference type="PROSITE" id="PS50894"/>
    </source>
</evidence>
<keyword evidence="12 17" id="KW-0472">Membrane</keyword>
<evidence type="ECO:0000256" key="10">
    <source>
        <dbReference type="ARBA" id="ARBA00022989"/>
    </source>
</evidence>
<dbReference type="InterPro" id="IPR006189">
    <property type="entry name" value="CHASE_dom"/>
</dbReference>
<dbReference type="GO" id="GO:0005524">
    <property type="term" value="F:ATP binding"/>
    <property type="evidence" value="ECO:0007669"/>
    <property type="project" value="UniProtKB-KW"/>
</dbReference>
<dbReference type="PANTHER" id="PTHR45339">
    <property type="entry name" value="HYBRID SIGNAL TRANSDUCTION HISTIDINE KINASE J"/>
    <property type="match status" value="1"/>
</dbReference>
<evidence type="ECO:0000256" key="7">
    <source>
        <dbReference type="ARBA" id="ARBA00022741"/>
    </source>
</evidence>
<sequence>MATSAGLPRVRTGADFGRGNGTMAKGVMNTGGTGKTSGGRGSTFGGRSGCPAPCVAALAVVVLGFVAALAAAQWTQARNAHSAAERFQAVATRVASLVEGRMARYEYGVRGARGAVVAAGDTGITRDGFRRYADSRNPEREFPGARGFGFIRRVPAMDEAAFSAAARRDGAPDFRIRQLTPHDGERWVIQYVEPMTANREAVGLDVASEAHRRGAALQAMETGAATLTAPVTLVQATGLRERGFLLFLPVLRPFMPADTPDARRAATLGWTYAPLIIDEILTGLDLDAGDLDVAIRDVTPDTVTPFYAGRDAAEPPAGGLTSTRRLSVFGRTWDVDVAARSAFVEGLNLVRPTTVAIVVLVGSLLLAGLVYLRLLGRRREVLAAVEKARLAAIVENADDAIVGKSLDGVVADWNPGAERLFGHTAAEATGRRAEDFIVPGSLWAQERDVLLRIRRGEAVPPFSTLRMRKDGTIFPVQVTASPIRAPNGSVAGIATVIRDISEQAAAEERIRAANASLERQVAERTEALRAGSALQKAILDHAGYAVIATDLQGTITLFNPAAERMLGYAADELVGKATPAVFHDPVEVGRRAGVLSRELGWAVEPGFEVFVAKARRGQPDPGEWTYVTKGGERLPVLLNVTLLRTGDGADLGFLGIALDLSERYRHEAEMKAAQAGTWNYEVATGRVRFSAECARQHGLPEREIELDVEREWKPMAHPDDVPRVLADLAGAIETGGGYTTEFRVPLADGGMRWITAIGRVEADAFGRTARVIGLTLDTTARKVAEIALSDAKAVAEAARAEAERANRAKTDFLASMSHEIRTPLNAVIGFTDLMLASGRLDPGNRRQAELVRSSGNALLTVVNDILDFSKVEAGAVDLVEAPFPLLAMVDNCVSIVRGPADAKGLEFRLRMDPALPRWVKGDENRLRQVLFNLLNNAVKFTAAGSITLDVAPEGGFSGGERLRFRVVDTGIGIPKDKQNRLFQRFSQVDGSIQRDFGGTGLGLAICRHLVELMGGEIGVSSIDGGGSTFWFTVRMPRTCAPAEAEPSVVAATPRRTGRLLLVDDSAINQELARAVLRAAGHVVETVGDGQAAVEAVRERVFDLVLMDVQMPGMDGMTATRRIRALPGPVSRLPVIAMTANVLPEQVSAFRDAGMDDHVGKPFDPEKLYATVERWLPQETVPAEVPHRPSSPVEFDENAYREVCRFLSPTRLREVLVLLAEELDTSFEGDGGKEDDRSRLRLRAHSLASAAGMVGFSELAKACHGLETFGEARVVSEGLPSFVAQLASVRRLAERAARAAERMAADLDVPTGPRLVCGRA</sequence>
<evidence type="ECO:0000259" key="20">
    <source>
        <dbReference type="PROSITE" id="PS50112"/>
    </source>
</evidence>
<dbReference type="GO" id="GO:0006355">
    <property type="term" value="P:regulation of DNA-templated transcription"/>
    <property type="evidence" value="ECO:0007669"/>
    <property type="project" value="InterPro"/>
</dbReference>
<dbReference type="SMART" id="SM00091">
    <property type="entry name" value="PAS"/>
    <property type="match status" value="2"/>
</dbReference>
<feature type="transmembrane region" description="Helical" evidence="17">
    <location>
        <begin position="54"/>
        <end position="74"/>
    </location>
</feature>
<name>A0A2R4WRT3_9HYPH</name>
<keyword evidence="6 17" id="KW-0812">Transmembrane</keyword>
<dbReference type="InterPro" id="IPR003594">
    <property type="entry name" value="HATPase_dom"/>
</dbReference>
<dbReference type="CDD" id="cd16922">
    <property type="entry name" value="HATPase_EvgS-ArcB-TorS-like"/>
    <property type="match status" value="1"/>
</dbReference>
<evidence type="ECO:0000256" key="1">
    <source>
        <dbReference type="ARBA" id="ARBA00000085"/>
    </source>
</evidence>
<dbReference type="GO" id="GO:0005886">
    <property type="term" value="C:plasma membrane"/>
    <property type="evidence" value="ECO:0007669"/>
    <property type="project" value="UniProtKB-SubCell"/>
</dbReference>
<evidence type="ECO:0000259" key="22">
    <source>
        <dbReference type="PROSITE" id="PS50839"/>
    </source>
</evidence>
<dbReference type="InterPro" id="IPR008207">
    <property type="entry name" value="Sig_transdc_His_kin_Hpt_dom"/>
</dbReference>
<dbReference type="Pfam" id="PF08447">
    <property type="entry name" value="PAS_3"/>
    <property type="match status" value="1"/>
</dbReference>
<feature type="modified residue" description="4-aspartylphosphate" evidence="16">
    <location>
        <position position="1107"/>
    </location>
</feature>
<feature type="domain" description="CHASE" evidence="22">
    <location>
        <begin position="120"/>
        <end position="284"/>
    </location>
</feature>
<dbReference type="CDD" id="cd00130">
    <property type="entry name" value="PAS"/>
    <property type="match status" value="3"/>
</dbReference>
<dbReference type="FunFam" id="3.30.565.10:FF:000010">
    <property type="entry name" value="Sensor histidine kinase RcsC"/>
    <property type="match status" value="1"/>
</dbReference>
<dbReference type="PRINTS" id="PR00344">
    <property type="entry name" value="BCTRLSENSOR"/>
</dbReference>
<dbReference type="Proteomes" id="UP000244755">
    <property type="component" value="Chromosome 1"/>
</dbReference>
<keyword evidence="25" id="KW-1185">Reference proteome</keyword>
<evidence type="ECO:0000313" key="25">
    <source>
        <dbReference type="Proteomes" id="UP000244755"/>
    </source>
</evidence>
<evidence type="ECO:0000256" key="17">
    <source>
        <dbReference type="SAM" id="Phobius"/>
    </source>
</evidence>
<dbReference type="Gene3D" id="1.10.287.130">
    <property type="match status" value="1"/>
</dbReference>
<dbReference type="InterPro" id="IPR036890">
    <property type="entry name" value="HATPase_C_sf"/>
</dbReference>
<dbReference type="CDD" id="cd00082">
    <property type="entry name" value="HisKA"/>
    <property type="match status" value="1"/>
</dbReference>
<keyword evidence="7" id="KW-0547">Nucleotide-binding</keyword>
<feature type="transmembrane region" description="Helical" evidence="17">
    <location>
        <begin position="354"/>
        <end position="372"/>
    </location>
</feature>
<evidence type="ECO:0000256" key="15">
    <source>
        <dbReference type="PROSITE-ProRule" id="PRU00110"/>
    </source>
</evidence>
<dbReference type="EMBL" id="CP028843">
    <property type="protein sequence ID" value="AWB24234.1"/>
    <property type="molecule type" value="Genomic_DNA"/>
</dbReference>
<evidence type="ECO:0000256" key="2">
    <source>
        <dbReference type="ARBA" id="ARBA00004370"/>
    </source>
</evidence>
<evidence type="ECO:0000256" key="13">
    <source>
        <dbReference type="ARBA" id="ARBA00064003"/>
    </source>
</evidence>
<dbReference type="SUPFAM" id="SSF55785">
    <property type="entry name" value="PYP-like sensor domain (PAS domain)"/>
    <property type="match status" value="3"/>
</dbReference>
<dbReference type="PANTHER" id="PTHR45339:SF3">
    <property type="entry name" value="HISTIDINE KINASE"/>
    <property type="match status" value="1"/>
</dbReference>
<gene>
    <name evidence="24" type="ORF">DA075_27920</name>
</gene>
<feature type="domain" description="Response regulatory" evidence="19">
    <location>
        <begin position="1058"/>
        <end position="1175"/>
    </location>
</feature>
<comment type="subcellular location">
    <subcellularLocation>
        <location evidence="2">Membrane</location>
    </subcellularLocation>
</comment>
<dbReference type="PROSITE" id="PS50112">
    <property type="entry name" value="PAS"/>
    <property type="match status" value="2"/>
</dbReference>
<keyword evidence="11" id="KW-0902">Two-component regulatory system</keyword>
<dbReference type="InterPro" id="IPR001789">
    <property type="entry name" value="Sig_transdc_resp-reg_receiver"/>
</dbReference>